<dbReference type="EC" id="3.1.3.5" evidence="1"/>
<dbReference type="InterPro" id="IPR050155">
    <property type="entry name" value="HAD-like_hydrolase_sf"/>
</dbReference>
<dbReference type="PANTHER" id="PTHR43434:SF3">
    <property type="entry name" value="GMP_IMP NUCLEOTIDASE YRFG"/>
    <property type="match status" value="1"/>
</dbReference>
<dbReference type="InterPro" id="IPR006439">
    <property type="entry name" value="HAD-SF_hydro_IA"/>
</dbReference>
<dbReference type="Gene3D" id="3.40.50.1000">
    <property type="entry name" value="HAD superfamily/HAD-like"/>
    <property type="match status" value="1"/>
</dbReference>
<sequence length="221" mass="25362">MTNINWSKINTVLLDMDGTLLDLNFDTEFWLEHIPDIIAQKNKISLQQAKSEMMQKYGAVQGKIEWYCLDYWQKELNLPILELKQELSHLIKIRDDVIPFLDTLKAAGKRIVLVTNAHPDSLSLKIEKTQLDLHISELISCHIFGVTKECQTLWQQLQSTLNFDKHSTLFVDDSQQVLLAAQEFGIKYIMAVANPNSTIPAKNIDGFTNVLDYRSLLSEIE</sequence>
<organism evidence="1 2">
    <name type="scientific">Colwellia echini</name>
    <dbReference type="NCBI Taxonomy" id="1982103"/>
    <lineage>
        <taxon>Bacteria</taxon>
        <taxon>Pseudomonadati</taxon>
        <taxon>Pseudomonadota</taxon>
        <taxon>Gammaproteobacteria</taxon>
        <taxon>Alteromonadales</taxon>
        <taxon>Colwelliaceae</taxon>
        <taxon>Colwellia</taxon>
    </lineage>
</organism>
<dbReference type="NCBIfam" id="TIGR01509">
    <property type="entry name" value="HAD-SF-IA-v3"/>
    <property type="match status" value="1"/>
</dbReference>
<dbReference type="SFLD" id="SFLDS00003">
    <property type="entry name" value="Haloacid_Dehalogenase"/>
    <property type="match status" value="1"/>
</dbReference>
<keyword evidence="1" id="KW-0378">Hydrolase</keyword>
<dbReference type="InterPro" id="IPR023214">
    <property type="entry name" value="HAD_sf"/>
</dbReference>
<keyword evidence="2" id="KW-1185">Reference proteome</keyword>
<dbReference type="Proteomes" id="UP000815846">
    <property type="component" value="Unassembled WGS sequence"/>
</dbReference>
<dbReference type="RefSeq" id="WP_101345622.1">
    <property type="nucleotide sequence ID" value="NZ_PJAI02000012.1"/>
</dbReference>
<dbReference type="InterPro" id="IPR036412">
    <property type="entry name" value="HAD-like_sf"/>
</dbReference>
<gene>
    <name evidence="1" type="ORF">CWS31_011515</name>
</gene>
<comment type="caution">
    <text evidence="1">The sequence shown here is derived from an EMBL/GenBank/DDBJ whole genome shotgun (WGS) entry which is preliminary data.</text>
</comment>
<dbReference type="PRINTS" id="PR00413">
    <property type="entry name" value="HADHALOGNASE"/>
</dbReference>
<evidence type="ECO:0000313" key="2">
    <source>
        <dbReference type="Proteomes" id="UP000815846"/>
    </source>
</evidence>
<dbReference type="SUPFAM" id="SSF56784">
    <property type="entry name" value="HAD-like"/>
    <property type="match status" value="1"/>
</dbReference>
<dbReference type="NCBIfam" id="NF011564">
    <property type="entry name" value="PRK14988.1"/>
    <property type="match status" value="1"/>
</dbReference>
<dbReference type="SFLD" id="SFLDG01129">
    <property type="entry name" value="C1.5:_HAD__Beta-PGM__Phosphata"/>
    <property type="match status" value="1"/>
</dbReference>
<proteinExistence type="predicted"/>
<dbReference type="Pfam" id="PF00702">
    <property type="entry name" value="Hydrolase"/>
    <property type="match status" value="1"/>
</dbReference>
<protein>
    <submittedName>
        <fullName evidence="1">GMP/IMP nucleotidase</fullName>
        <ecNumber evidence="1">3.1.3.5</ecNumber>
    </submittedName>
</protein>
<name>A0ABY3MVP2_9GAMM</name>
<dbReference type="PANTHER" id="PTHR43434">
    <property type="entry name" value="PHOSPHOGLYCOLATE PHOSPHATASE"/>
    <property type="match status" value="1"/>
</dbReference>
<accession>A0ABY3MVP2</accession>
<evidence type="ECO:0000313" key="1">
    <source>
        <dbReference type="EMBL" id="TYK65281.1"/>
    </source>
</evidence>
<reference evidence="1 2" key="1">
    <citation type="submission" date="2019-08" db="EMBL/GenBank/DDBJ databases">
        <title>Microbe sample from Colwellia echini.</title>
        <authorList>
            <person name="Christiansen L."/>
            <person name="Pathiraja D."/>
            <person name="Schultz-Johansen M."/>
            <person name="Choi I.-G."/>
            <person name="Stougaard P."/>
        </authorList>
    </citation>
    <scope>NUCLEOTIDE SEQUENCE [LARGE SCALE GENOMIC DNA]</scope>
    <source>
        <strain evidence="1 2">A3</strain>
    </source>
</reference>
<dbReference type="GO" id="GO:0008253">
    <property type="term" value="F:5'-nucleotidase activity"/>
    <property type="evidence" value="ECO:0007669"/>
    <property type="project" value="UniProtKB-EC"/>
</dbReference>
<dbReference type="CDD" id="cd01427">
    <property type="entry name" value="HAD_like"/>
    <property type="match status" value="1"/>
</dbReference>
<dbReference type="EMBL" id="PJAI02000012">
    <property type="protein sequence ID" value="TYK65281.1"/>
    <property type="molecule type" value="Genomic_DNA"/>
</dbReference>